<dbReference type="Pfam" id="PF00501">
    <property type="entry name" value="AMP-binding"/>
    <property type="match status" value="2"/>
</dbReference>
<evidence type="ECO:0000313" key="3">
    <source>
        <dbReference type="EMBL" id="MBP2022484.1"/>
    </source>
</evidence>
<gene>
    <name evidence="3" type="ORF">J2Z44_002305</name>
</gene>
<dbReference type="Gene3D" id="3.30.559.10">
    <property type="entry name" value="Chloramphenicol acetyltransferase-like domain"/>
    <property type="match status" value="2"/>
</dbReference>
<dbReference type="PROSITE" id="PS00455">
    <property type="entry name" value="AMP_BINDING"/>
    <property type="match status" value="2"/>
</dbReference>
<dbReference type="InterPro" id="IPR010071">
    <property type="entry name" value="AA_adenyl_dom"/>
</dbReference>
<dbReference type="InterPro" id="IPR045851">
    <property type="entry name" value="AMP-bd_C_sf"/>
</dbReference>
<dbReference type="NCBIfam" id="NF003417">
    <property type="entry name" value="PRK04813.1"/>
    <property type="match status" value="2"/>
</dbReference>
<dbReference type="InterPro" id="IPR023213">
    <property type="entry name" value="CAT-like_dom_sf"/>
</dbReference>
<dbReference type="Pfam" id="PF00550">
    <property type="entry name" value="PP-binding"/>
    <property type="match status" value="1"/>
</dbReference>
<dbReference type="InterPro" id="IPR025110">
    <property type="entry name" value="AMP-bd_C"/>
</dbReference>
<dbReference type="InterPro" id="IPR020845">
    <property type="entry name" value="AMP-binding_CS"/>
</dbReference>
<accession>A0ABS4K3X3</accession>
<dbReference type="CDD" id="cd05930">
    <property type="entry name" value="A_NRPS"/>
    <property type="match status" value="1"/>
</dbReference>
<feature type="non-terminal residue" evidence="3">
    <location>
        <position position="1884"/>
    </location>
</feature>
<keyword evidence="4" id="KW-1185">Reference proteome</keyword>
<dbReference type="Pfam" id="PF13193">
    <property type="entry name" value="AMP-binding_C"/>
    <property type="match status" value="1"/>
</dbReference>
<dbReference type="SUPFAM" id="SSF52777">
    <property type="entry name" value="CoA-dependent acyltransferases"/>
    <property type="match status" value="4"/>
</dbReference>
<dbReference type="CDD" id="cd19531">
    <property type="entry name" value="LCL_NRPS-like"/>
    <property type="match status" value="1"/>
</dbReference>
<dbReference type="CDD" id="cd12117">
    <property type="entry name" value="A_NRPS_Srf_like"/>
    <property type="match status" value="1"/>
</dbReference>
<evidence type="ECO:0000313" key="4">
    <source>
        <dbReference type="Proteomes" id="UP001519308"/>
    </source>
</evidence>
<dbReference type="InterPro" id="IPR000873">
    <property type="entry name" value="AMP-dep_synth/lig_dom"/>
</dbReference>
<dbReference type="PROSITE" id="PS50075">
    <property type="entry name" value="CARRIER"/>
    <property type="match status" value="1"/>
</dbReference>
<dbReference type="Gene3D" id="2.30.38.10">
    <property type="entry name" value="Luciferase, Domain 3"/>
    <property type="match status" value="2"/>
</dbReference>
<dbReference type="Gene3D" id="3.40.50.980">
    <property type="match status" value="4"/>
</dbReference>
<comment type="cofactor">
    <cofactor evidence="1">
        <name>pantetheine 4'-phosphate</name>
        <dbReference type="ChEBI" id="CHEBI:47942"/>
    </cofactor>
</comment>
<name>A0ABS4K3X3_9CLOT</name>
<dbReference type="RefSeq" id="WP_209649582.1">
    <property type="nucleotide sequence ID" value="NZ_JAGGLL010000017.1"/>
</dbReference>
<proteinExistence type="predicted"/>
<dbReference type="Gene3D" id="3.30.300.30">
    <property type="match status" value="1"/>
</dbReference>
<evidence type="ECO:0000259" key="2">
    <source>
        <dbReference type="PROSITE" id="PS50075"/>
    </source>
</evidence>
<comment type="caution">
    <text evidence="3">The sequence shown here is derived from an EMBL/GenBank/DDBJ whole genome shotgun (WGS) entry which is preliminary data.</text>
</comment>
<dbReference type="SUPFAM" id="SSF47336">
    <property type="entry name" value="ACP-like"/>
    <property type="match status" value="1"/>
</dbReference>
<evidence type="ECO:0000256" key="1">
    <source>
        <dbReference type="ARBA" id="ARBA00001957"/>
    </source>
</evidence>
<dbReference type="Gene3D" id="3.30.559.30">
    <property type="entry name" value="Nonribosomal peptide synthetase, condensation domain"/>
    <property type="match status" value="2"/>
</dbReference>
<dbReference type="Pfam" id="PF00668">
    <property type="entry name" value="Condensation"/>
    <property type="match status" value="2"/>
</dbReference>
<dbReference type="InterPro" id="IPR036736">
    <property type="entry name" value="ACP-like_sf"/>
</dbReference>
<reference evidence="3 4" key="1">
    <citation type="submission" date="2021-03" db="EMBL/GenBank/DDBJ databases">
        <title>Genomic Encyclopedia of Type Strains, Phase IV (KMG-IV): sequencing the most valuable type-strain genomes for metagenomic binning, comparative biology and taxonomic classification.</title>
        <authorList>
            <person name="Goeker M."/>
        </authorList>
    </citation>
    <scope>NUCLEOTIDE SEQUENCE [LARGE SCALE GENOMIC DNA]</scope>
    <source>
        <strain evidence="3 4">DSM 28650</strain>
    </source>
</reference>
<dbReference type="EMBL" id="JAGGLL010000017">
    <property type="protein sequence ID" value="MBP2022484.1"/>
    <property type="molecule type" value="Genomic_DNA"/>
</dbReference>
<organism evidence="3 4">
    <name type="scientific">Clostridium punense</name>
    <dbReference type="NCBI Taxonomy" id="1054297"/>
    <lineage>
        <taxon>Bacteria</taxon>
        <taxon>Bacillati</taxon>
        <taxon>Bacillota</taxon>
        <taxon>Clostridia</taxon>
        <taxon>Eubacteriales</taxon>
        <taxon>Clostridiaceae</taxon>
        <taxon>Clostridium</taxon>
    </lineage>
</organism>
<dbReference type="NCBIfam" id="TIGR01733">
    <property type="entry name" value="AA-adenyl-dom"/>
    <property type="match status" value="2"/>
</dbReference>
<dbReference type="Gene3D" id="3.40.50.1820">
    <property type="entry name" value="alpha/beta hydrolase"/>
    <property type="match status" value="1"/>
</dbReference>
<dbReference type="InterPro" id="IPR009081">
    <property type="entry name" value="PP-bd_ACP"/>
</dbReference>
<dbReference type="PANTHER" id="PTHR45527">
    <property type="entry name" value="NONRIBOSOMAL PEPTIDE SYNTHETASE"/>
    <property type="match status" value="1"/>
</dbReference>
<dbReference type="SUPFAM" id="SSF56801">
    <property type="entry name" value="Acetyl-CoA synthetase-like"/>
    <property type="match status" value="2"/>
</dbReference>
<dbReference type="InterPro" id="IPR029058">
    <property type="entry name" value="AB_hydrolase_fold"/>
</dbReference>
<protein>
    <submittedName>
        <fullName evidence="3">Amino acid adenylation domain-containing protein</fullName>
    </submittedName>
</protein>
<sequence length="1884" mass="216669">MVKNNKLNKNNIDNFMSLTSLQQGMLFHYISDEESNMYHEQLSLTLRGDLKLELLRRALQFVIDSNEMLRTIFRWKGIEKPVQVVLKQHEIPIKYLDFTNEEDKEGLIIEVKVEDLNNRIDITRETLRIYLCKLDESTHEMIISNHHILYDGWSNGIILKGVMEVYNCLYEEKDFKKLNKTRFSQFIKYLNTINKEEEKKYWSNYLEGLDDKDDYFSCKEVGVHKEISYKIDDIKANKIKDFSKENKVLLSSILYGAWGILLQKFNSSNEVLFGTTVSGRPENIGSIDKMVGLFINTIPLRVKSDEKTTLIGLINYLDKNLNERKGFENTSLIDIKEYCGLKVNEEIFNSIVTIENYPLDLSSNKENILSIEEFSIVEQTNYNMALEILTFDGIEFKFNFNSLSIDESIVEKLGIYLERIIENLLNNPNICIENVDLLSEAEKNQILYEFNDTKADYPKDKTIHELFEAKVEKTPDNMAVVFEENKLTYRKLNERANSLARVLRDKGVKADSIVGIMVERSLEMIVGIMGILKAGGAYLPIDPNYPKERIEYMLKDSESKILLSKGDLLETIEFDGEVIDLFSEELFRNEACNLEKISNSSSLAYVIYTSGTTGPPKGVMCEHKNVVRLVKNTNYIGFKEDDKILQTGSMVFDASTFEVWGALLNGLELYLAKNETIILPELLEEFVVRNNITILWLTSELFNQIAEENINVFKNLRYLLAGGDILSPKYISLVRKQFTNLKIVNGYGPTENTTFSTTYLIEKEYSSNIPIGKPIANSQAYILDANYNLTPIGVCGELIVSGDGLAKGYLNRPELTAQKFVDNPFEPGTKMYKTGDLARWLPDGNIEFLGRIDNQVKIRGFRIELGEIENRLLQHESIKEAAVLVKENKDGEKYICAYVISDKKLQELDLKGYLKETLPEYMVPAYFVELEKMPLTANGKLDRRALPEPNLDATLTEYEAPRNAVEETLAKLWSEILGVEKVGINDNFFDLGGHSLKATILMSKIHKELNKEVPLKKLFKSPTIKELGKYIESAEENLYSKIEKVEEKEYYEASSAQKRMYMLQQFDKDSTAYNMPAVFELEGKVDNNIIEETFRKLTQRHEALRTYFEALNGEIIQKLQNDHGIVLKHRNQSGNIEDIINNFIRPFDLNKAPLFRVELVENKEKTYLLMDMHHIISDGLSMRILINEFTELYSGKTLEPLKLQYKDFALWQNKFLKSEEMKKQEEYWINIFNDEIPVLNMPTDYERPAIQSFEGDSVSFEVQEDLTLKLRKLTKETGTTMHMALLSAFNILLSKYSGQEDIVIGTPVAGRPHADLQNIMGMFVNTLVLRNKPEGDKKYIDFLKEVKENSLKSYENQSYQLEALVEKLDIRRDTSRNPLFDAMFNMVDTVTGVDIKLDDIELKLYNNKNKVSKVDLTLNALEKDRKLSFTIDYCSKLFKKETIERLSSHYIRILDSIVNNVEIKLNEVDLLSEAEKNQILYEFNDTKADYQQDKTIHELFEAQVEKTPDNIAIVFEENKLTYRELNERANSLARVLRNKGVKSDSIVGIMVERSLEMIVGIMGILKAGGAYLPIDPNYPKERIEYMLKDSESRVLLSKDDLVENIEFDGAFIDLYNEELFNKDCSNLYKINNSTNLAYIIYTSGTTGNPKGAMIEHKSLVNRLNWMQKKYPIGEKDTILQKTTYTFDVSVWEILWWSLVGAKVCMLSPNAEKDPMKIIETIDKYEVTTIHFVPSMLDVFLYCVEENRNNINLSSLKQVFSSGEALNFKQVSKFYKEFDGGKNLINLYGPTEATIDVSYFDCSKDSKKIIPIGMPIDNTELYILKNKELVPIGVTGELYIAGHGLARGYVNRSELTAQKFVDNPFEPGTKMYKTGDLARWLPDGN</sequence>
<feature type="domain" description="Carrier" evidence="2">
    <location>
        <begin position="960"/>
        <end position="1035"/>
    </location>
</feature>
<dbReference type="InterPro" id="IPR001242">
    <property type="entry name" value="Condensation_dom"/>
</dbReference>
<dbReference type="PANTHER" id="PTHR45527:SF1">
    <property type="entry name" value="FATTY ACID SYNTHASE"/>
    <property type="match status" value="1"/>
</dbReference>
<dbReference type="Proteomes" id="UP001519308">
    <property type="component" value="Unassembled WGS sequence"/>
</dbReference>